<dbReference type="EMBL" id="QGNW01001307">
    <property type="protein sequence ID" value="RVW46168.1"/>
    <property type="molecule type" value="Genomic_DNA"/>
</dbReference>
<accession>A0A438EER0</accession>
<evidence type="ECO:0000313" key="2">
    <source>
        <dbReference type="Proteomes" id="UP000288805"/>
    </source>
</evidence>
<gene>
    <name evidence="1" type="ORF">CK203_076211</name>
</gene>
<dbReference type="AlphaFoldDB" id="A0A438EER0"/>
<reference evidence="1 2" key="1">
    <citation type="journal article" date="2018" name="PLoS Genet.">
        <title>Population sequencing reveals clonal diversity and ancestral inbreeding in the grapevine cultivar Chardonnay.</title>
        <authorList>
            <person name="Roach M.J."/>
            <person name="Johnson D.L."/>
            <person name="Bohlmann J."/>
            <person name="van Vuuren H.J."/>
            <person name="Jones S.J."/>
            <person name="Pretorius I.S."/>
            <person name="Schmidt S.A."/>
            <person name="Borneman A.R."/>
        </authorList>
    </citation>
    <scope>NUCLEOTIDE SEQUENCE [LARGE SCALE GENOMIC DNA]</scope>
    <source>
        <strain evidence="2">cv. Chardonnay</strain>
        <tissue evidence="1">Leaf</tissue>
    </source>
</reference>
<dbReference type="PANTHER" id="PTHR34835:SF34">
    <property type="entry name" value="OS08G0555500 PROTEIN"/>
    <property type="match status" value="1"/>
</dbReference>
<protein>
    <submittedName>
        <fullName evidence="1">Uncharacterized protein</fullName>
    </submittedName>
</protein>
<name>A0A438EER0_VITVI</name>
<dbReference type="Proteomes" id="UP000288805">
    <property type="component" value="Unassembled WGS sequence"/>
</dbReference>
<organism evidence="1 2">
    <name type="scientific">Vitis vinifera</name>
    <name type="common">Grape</name>
    <dbReference type="NCBI Taxonomy" id="29760"/>
    <lineage>
        <taxon>Eukaryota</taxon>
        <taxon>Viridiplantae</taxon>
        <taxon>Streptophyta</taxon>
        <taxon>Embryophyta</taxon>
        <taxon>Tracheophyta</taxon>
        <taxon>Spermatophyta</taxon>
        <taxon>Magnoliopsida</taxon>
        <taxon>eudicotyledons</taxon>
        <taxon>Gunneridae</taxon>
        <taxon>Pentapetalae</taxon>
        <taxon>rosids</taxon>
        <taxon>Vitales</taxon>
        <taxon>Vitaceae</taxon>
        <taxon>Viteae</taxon>
        <taxon>Vitis</taxon>
    </lineage>
</organism>
<dbReference type="PANTHER" id="PTHR34835">
    <property type="entry name" value="OS07G0283600 PROTEIN-RELATED"/>
    <property type="match status" value="1"/>
</dbReference>
<evidence type="ECO:0000313" key="1">
    <source>
        <dbReference type="EMBL" id="RVW46168.1"/>
    </source>
</evidence>
<comment type="caution">
    <text evidence="1">The sequence shown here is derived from an EMBL/GenBank/DDBJ whole genome shotgun (WGS) entry which is preliminary data.</text>
</comment>
<proteinExistence type="predicted"/>
<sequence>MPFEEFTKKILEKFDIFFDVMKMHYTLKFNPRVIQDLEDEDDLDNVVSHSDDFANVYLVYLPCVEAIEANIPNIELTIGGPLALFPSSNASCDAIPNTMMLSRGFALRCADSEYTPLELIRFREAILGSGHTFKNAEEFPHAVEGNVILRVHTYQVNHNHIAQDECSSKVKVSSKRGAVVVEDVFRTTPDYLPRQIWFIKGCQPVLAIDSCHLSEPYKGALLSAIAYDADDGMFPLALGVATRLFTRCSSSRFLKLCNRLPVEKLKVVRDLQFGGLLNLNCKEIRHNICLWLINHFNVGFRRIDISSDKSYDLTTADAGLVFGLLTTEQILQIALTSSDHSFGTLNTCEERLLNLLVGKEFRKCFLHYACATILAPTSRIDGCRNLWHTIHEDGFRNDLNWGQFVVDRFVKGIRRFKQRNSVWVHGCILFLQLQYVIKFKIPSVHVPMTVPFLSAWSDELIKERLAAEISQFGSFRHGKGFDHLSPPRTHVEFESGPTSYAAYDFPEAELHSDYDRDDMASHGTEDVPDTPI</sequence>